<evidence type="ECO:0000313" key="1">
    <source>
        <dbReference type="EMBL" id="OZJ01917.1"/>
    </source>
</evidence>
<gene>
    <name evidence="1" type="ORF">BZG36_05004</name>
</gene>
<evidence type="ECO:0000313" key="2">
    <source>
        <dbReference type="Proteomes" id="UP000242875"/>
    </source>
</evidence>
<proteinExistence type="predicted"/>
<comment type="caution">
    <text evidence="1">The sequence shown here is derived from an EMBL/GenBank/DDBJ whole genome shotgun (WGS) entry which is preliminary data.</text>
</comment>
<dbReference type="EMBL" id="MVBO01000217">
    <property type="protein sequence ID" value="OZJ01917.1"/>
    <property type="molecule type" value="Genomic_DNA"/>
</dbReference>
<accession>A0A261XU68</accession>
<name>A0A261XU68_9FUNG</name>
<dbReference type="OrthoDB" id="2364134at2759"/>
<reference evidence="1 2" key="1">
    <citation type="journal article" date="2017" name="Mycologia">
        <title>Bifiguratus adelaidae, gen. et sp. nov., a new member of Mucoromycotina in endophytic and soil-dwelling habitats.</title>
        <authorList>
            <person name="Torres-Cruz T.J."/>
            <person name="Billingsley Tobias T.L."/>
            <person name="Almatruk M."/>
            <person name="Hesse C."/>
            <person name="Kuske C.R."/>
            <person name="Desiro A."/>
            <person name="Benucci G.M."/>
            <person name="Bonito G."/>
            <person name="Stajich J.E."/>
            <person name="Dunlap C."/>
            <person name="Arnold A.E."/>
            <person name="Porras-Alfaro A."/>
        </authorList>
    </citation>
    <scope>NUCLEOTIDE SEQUENCE [LARGE SCALE GENOMIC DNA]</scope>
    <source>
        <strain evidence="1 2">AZ0501</strain>
    </source>
</reference>
<organism evidence="1 2">
    <name type="scientific">Bifiguratus adelaidae</name>
    <dbReference type="NCBI Taxonomy" id="1938954"/>
    <lineage>
        <taxon>Eukaryota</taxon>
        <taxon>Fungi</taxon>
        <taxon>Fungi incertae sedis</taxon>
        <taxon>Mucoromycota</taxon>
        <taxon>Mucoromycotina</taxon>
        <taxon>Endogonomycetes</taxon>
        <taxon>Endogonales</taxon>
        <taxon>Endogonales incertae sedis</taxon>
        <taxon>Bifiguratus</taxon>
    </lineage>
</organism>
<dbReference type="Proteomes" id="UP000242875">
    <property type="component" value="Unassembled WGS sequence"/>
</dbReference>
<keyword evidence="2" id="KW-1185">Reference proteome</keyword>
<dbReference type="AlphaFoldDB" id="A0A261XU68"/>
<sequence>MPSQPYMLLHNLPDEGGAGLTDISDLESDIATGVESVAALIGTTGSGKTRKLIELRCQRYGLYFVTTSDETGAWSSDCNDVFKRLRAMCEHNKTPYNEDLAQHAIRSLLYVRLKMLHHIFKYHGRIKLRDWLLFADIYINARRHFYRIRKLNFHEGRW</sequence>
<protein>
    <submittedName>
        <fullName evidence="1">Uncharacterized protein</fullName>
    </submittedName>
</protein>